<dbReference type="GO" id="GO:0005886">
    <property type="term" value="C:plasma membrane"/>
    <property type="evidence" value="ECO:0007669"/>
    <property type="project" value="UniProtKB-SubCell"/>
</dbReference>
<comment type="similarity">
    <text evidence="2">Belongs to the ABC transporter superfamily.</text>
</comment>
<dbReference type="Proteomes" id="UP000823964">
    <property type="component" value="Unassembled WGS sequence"/>
</dbReference>
<dbReference type="InterPro" id="IPR017871">
    <property type="entry name" value="ABC_transporter-like_CS"/>
</dbReference>
<evidence type="ECO:0000256" key="4">
    <source>
        <dbReference type="ARBA" id="ARBA00022475"/>
    </source>
</evidence>
<dbReference type="InterPro" id="IPR027417">
    <property type="entry name" value="P-loop_NTPase"/>
</dbReference>
<dbReference type="FunFam" id="3.40.50.300:FF:000016">
    <property type="entry name" value="Oligopeptide ABC transporter ATP-binding component"/>
    <property type="match status" value="1"/>
</dbReference>
<proteinExistence type="inferred from homology"/>
<keyword evidence="5" id="KW-0547">Nucleotide-binding</keyword>
<evidence type="ECO:0000256" key="2">
    <source>
        <dbReference type="ARBA" id="ARBA00005417"/>
    </source>
</evidence>
<evidence type="ECO:0000256" key="1">
    <source>
        <dbReference type="ARBA" id="ARBA00004417"/>
    </source>
</evidence>
<evidence type="ECO:0000313" key="9">
    <source>
        <dbReference type="EMBL" id="HIX19356.1"/>
    </source>
</evidence>
<evidence type="ECO:0000256" key="5">
    <source>
        <dbReference type="ARBA" id="ARBA00022741"/>
    </source>
</evidence>
<dbReference type="NCBIfam" id="TIGR01727">
    <property type="entry name" value="oligo_HPY"/>
    <property type="match status" value="1"/>
</dbReference>
<dbReference type="Gene3D" id="3.40.50.300">
    <property type="entry name" value="P-loop containing nucleotide triphosphate hydrolases"/>
    <property type="match status" value="1"/>
</dbReference>
<dbReference type="GO" id="GO:0015833">
    <property type="term" value="P:peptide transport"/>
    <property type="evidence" value="ECO:0007669"/>
    <property type="project" value="InterPro"/>
</dbReference>
<comment type="caution">
    <text evidence="9">The sequence shown here is derived from an EMBL/GenBank/DDBJ whole genome shotgun (WGS) entry which is preliminary data.</text>
</comment>
<dbReference type="InterPro" id="IPR003439">
    <property type="entry name" value="ABC_transporter-like_ATP-bd"/>
</dbReference>
<dbReference type="Pfam" id="PF08352">
    <property type="entry name" value="oligo_HPY"/>
    <property type="match status" value="1"/>
</dbReference>
<reference evidence="9" key="1">
    <citation type="journal article" date="2021" name="PeerJ">
        <title>Extensive microbial diversity within the chicken gut microbiome revealed by metagenomics and culture.</title>
        <authorList>
            <person name="Gilroy R."/>
            <person name="Ravi A."/>
            <person name="Getino M."/>
            <person name="Pursley I."/>
            <person name="Horton D.L."/>
            <person name="Alikhan N.F."/>
            <person name="Baker D."/>
            <person name="Gharbi K."/>
            <person name="Hall N."/>
            <person name="Watson M."/>
            <person name="Adriaenssens E.M."/>
            <person name="Foster-Nyarko E."/>
            <person name="Jarju S."/>
            <person name="Secka A."/>
            <person name="Antonio M."/>
            <person name="Oren A."/>
            <person name="Chaudhuri R.R."/>
            <person name="La Ragione R."/>
            <person name="Hildebrand F."/>
            <person name="Pallen M.J."/>
        </authorList>
    </citation>
    <scope>NUCLEOTIDE SEQUENCE</scope>
    <source>
        <strain evidence="9">14975</strain>
    </source>
</reference>
<protein>
    <submittedName>
        <fullName evidence="9">ABC transporter ATP-binding protein</fullName>
    </submittedName>
</protein>
<gene>
    <name evidence="9" type="ORF">H9862_01985</name>
</gene>
<keyword evidence="4" id="KW-1003">Cell membrane</keyword>
<dbReference type="InterPro" id="IPR003593">
    <property type="entry name" value="AAA+_ATPase"/>
</dbReference>
<evidence type="ECO:0000256" key="7">
    <source>
        <dbReference type="ARBA" id="ARBA00023136"/>
    </source>
</evidence>
<name>A0A9D2AHF3_9BACT</name>
<evidence type="ECO:0000256" key="3">
    <source>
        <dbReference type="ARBA" id="ARBA00022448"/>
    </source>
</evidence>
<dbReference type="Pfam" id="PF00005">
    <property type="entry name" value="ABC_tran"/>
    <property type="match status" value="1"/>
</dbReference>
<dbReference type="InterPro" id="IPR013563">
    <property type="entry name" value="Oligopep_ABC_C"/>
</dbReference>
<keyword evidence="3" id="KW-0813">Transport</keyword>
<dbReference type="EMBL" id="DXFQ01000032">
    <property type="protein sequence ID" value="HIX19356.1"/>
    <property type="molecule type" value="Genomic_DNA"/>
</dbReference>
<dbReference type="GO" id="GO:0005524">
    <property type="term" value="F:ATP binding"/>
    <property type="evidence" value="ECO:0007669"/>
    <property type="project" value="UniProtKB-KW"/>
</dbReference>
<evidence type="ECO:0000313" key="10">
    <source>
        <dbReference type="Proteomes" id="UP000823964"/>
    </source>
</evidence>
<comment type="subcellular location">
    <subcellularLocation>
        <location evidence="1">Cell inner membrane</location>
        <topology evidence="1">Peripheral membrane protein</topology>
    </subcellularLocation>
</comment>
<evidence type="ECO:0000256" key="6">
    <source>
        <dbReference type="ARBA" id="ARBA00022840"/>
    </source>
</evidence>
<keyword evidence="6 9" id="KW-0067">ATP-binding</keyword>
<dbReference type="SMART" id="SM00382">
    <property type="entry name" value="AAA"/>
    <property type="match status" value="1"/>
</dbReference>
<accession>A0A9D2AHF3</accession>
<sequence>MKRPPETLLDVHRLSIAFEADGERHTAVDDVSFSLSRGECLGIVGESGCGKSVTALSLARLLPQPMGRILQGEVLFDGRDVLKMNARELQHLRGGRMGFIFQEPMQALNPVRTIGDQIAETLMLHSDMSATTAWTETLRLLNVVHMPDPEQRINDYPHSLSGGMRQRVVIAMALACRPDLIIADEPTTALDVTVQQQILSLIRELRETLHAGVLLITHDLGVIAQNCDRVVVMYAGRIVEEAEVCELFAAPCHAYTKALLAATPRLDLPPKSALPTIPGTVPALSELVQGCRFCQRTGVPAEELVQRPPLIEISPGHWVEACPRCSPEVWAQL</sequence>
<evidence type="ECO:0000259" key="8">
    <source>
        <dbReference type="PROSITE" id="PS50893"/>
    </source>
</evidence>
<dbReference type="AlphaFoldDB" id="A0A9D2AHF3"/>
<dbReference type="SUPFAM" id="SSF52540">
    <property type="entry name" value="P-loop containing nucleoside triphosphate hydrolases"/>
    <property type="match status" value="1"/>
</dbReference>
<dbReference type="PROSITE" id="PS50893">
    <property type="entry name" value="ABC_TRANSPORTER_2"/>
    <property type="match status" value="1"/>
</dbReference>
<reference evidence="9" key="2">
    <citation type="submission" date="2021-04" db="EMBL/GenBank/DDBJ databases">
        <authorList>
            <person name="Gilroy R."/>
        </authorList>
    </citation>
    <scope>NUCLEOTIDE SEQUENCE</scope>
    <source>
        <strain evidence="9">14975</strain>
    </source>
</reference>
<dbReference type="InterPro" id="IPR050388">
    <property type="entry name" value="ABC_Ni/Peptide_Import"/>
</dbReference>
<dbReference type="PANTHER" id="PTHR43297">
    <property type="entry name" value="OLIGOPEPTIDE TRANSPORT ATP-BINDING PROTEIN APPD"/>
    <property type="match status" value="1"/>
</dbReference>
<dbReference type="PROSITE" id="PS00211">
    <property type="entry name" value="ABC_TRANSPORTER_1"/>
    <property type="match status" value="1"/>
</dbReference>
<keyword evidence="7" id="KW-0472">Membrane</keyword>
<dbReference type="PANTHER" id="PTHR43297:SF2">
    <property type="entry name" value="DIPEPTIDE TRANSPORT ATP-BINDING PROTEIN DPPD"/>
    <property type="match status" value="1"/>
</dbReference>
<dbReference type="CDD" id="cd03257">
    <property type="entry name" value="ABC_NikE_OppD_transporters"/>
    <property type="match status" value="1"/>
</dbReference>
<feature type="domain" description="ABC transporter" evidence="8">
    <location>
        <begin position="11"/>
        <end position="260"/>
    </location>
</feature>
<dbReference type="GO" id="GO:0016887">
    <property type="term" value="F:ATP hydrolysis activity"/>
    <property type="evidence" value="ECO:0007669"/>
    <property type="project" value="InterPro"/>
</dbReference>
<organism evidence="9 10">
    <name type="scientific">Candidatus Akkermansia intestinigallinarum</name>
    <dbReference type="NCBI Taxonomy" id="2838431"/>
    <lineage>
        <taxon>Bacteria</taxon>
        <taxon>Pseudomonadati</taxon>
        <taxon>Verrucomicrobiota</taxon>
        <taxon>Verrucomicrobiia</taxon>
        <taxon>Verrucomicrobiales</taxon>
        <taxon>Akkermansiaceae</taxon>
        <taxon>Akkermansia</taxon>
    </lineage>
</organism>